<evidence type="ECO:0000256" key="3">
    <source>
        <dbReference type="ARBA" id="ARBA00022801"/>
    </source>
</evidence>
<proteinExistence type="inferred from homology"/>
<dbReference type="GO" id="GO:0003677">
    <property type="term" value="F:DNA binding"/>
    <property type="evidence" value="ECO:0007669"/>
    <property type="project" value="UniProtKB-KW"/>
</dbReference>
<dbReference type="Proteomes" id="UP000199517">
    <property type="component" value="Unassembled WGS sequence"/>
</dbReference>
<keyword evidence="1" id="KW-0547">Nucleotide-binding</keyword>
<dbReference type="NCBIfam" id="TIGR04121">
    <property type="entry name" value="DEXH_lig_assoc"/>
    <property type="match status" value="1"/>
</dbReference>
<dbReference type="InterPro" id="IPR052511">
    <property type="entry name" value="ATP-dep_Helicase"/>
</dbReference>
<organism evidence="13 14">
    <name type="scientific">Paracidovorax konjaci</name>
    <dbReference type="NCBI Taxonomy" id="32040"/>
    <lineage>
        <taxon>Bacteria</taxon>
        <taxon>Pseudomonadati</taxon>
        <taxon>Pseudomonadota</taxon>
        <taxon>Betaproteobacteria</taxon>
        <taxon>Burkholderiales</taxon>
        <taxon>Comamonadaceae</taxon>
        <taxon>Paracidovorax</taxon>
    </lineage>
</organism>
<comment type="similarity">
    <text evidence="9">Belongs to the Lhr helicase family. Lhr-Core subfamily.</text>
</comment>
<dbReference type="RefSeq" id="WP_092957315.1">
    <property type="nucleotide sequence ID" value="NZ_FOMQ01000022.1"/>
</dbReference>
<dbReference type="PROSITE" id="PS51194">
    <property type="entry name" value="HELICASE_CTER"/>
    <property type="match status" value="1"/>
</dbReference>
<dbReference type="PANTHER" id="PTHR47962:SF3">
    <property type="entry name" value="LARGE ATP-DEPENDENT HELICASE-RELATED PROTEIN"/>
    <property type="match status" value="1"/>
</dbReference>
<evidence type="ECO:0000256" key="4">
    <source>
        <dbReference type="ARBA" id="ARBA00022806"/>
    </source>
</evidence>
<evidence type="ECO:0000259" key="12">
    <source>
        <dbReference type="PROSITE" id="PS51194"/>
    </source>
</evidence>
<dbReference type="PANTHER" id="PTHR47962">
    <property type="entry name" value="ATP-DEPENDENT HELICASE LHR-RELATED-RELATED"/>
    <property type="match status" value="1"/>
</dbReference>
<dbReference type="Pfam" id="PF00271">
    <property type="entry name" value="Helicase_C"/>
    <property type="match status" value="1"/>
</dbReference>
<keyword evidence="6" id="KW-0238">DNA-binding</keyword>
<feature type="compositionally biased region" description="Pro residues" evidence="10">
    <location>
        <begin position="932"/>
        <end position="947"/>
    </location>
</feature>
<dbReference type="Pfam" id="PF19306">
    <property type="entry name" value="WHD_Lhr"/>
    <property type="match status" value="1"/>
</dbReference>
<dbReference type="InterPro" id="IPR045628">
    <property type="entry name" value="Lhr_WH_dom"/>
</dbReference>
<dbReference type="GO" id="GO:0005524">
    <property type="term" value="F:ATP binding"/>
    <property type="evidence" value="ECO:0007669"/>
    <property type="project" value="UniProtKB-KW"/>
</dbReference>
<dbReference type="SMART" id="SM00487">
    <property type="entry name" value="DEXDc"/>
    <property type="match status" value="1"/>
</dbReference>
<dbReference type="Pfam" id="PF00270">
    <property type="entry name" value="DEAD"/>
    <property type="match status" value="1"/>
</dbReference>
<feature type="region of interest" description="Disordered" evidence="10">
    <location>
        <begin position="925"/>
        <end position="1023"/>
    </location>
</feature>
<dbReference type="OrthoDB" id="9815222at2"/>
<feature type="compositionally biased region" description="Basic residues" evidence="10">
    <location>
        <begin position="1008"/>
        <end position="1017"/>
    </location>
</feature>
<dbReference type="PIRSF" id="PIRSF037307">
    <property type="entry name" value="Lhr-like_helic_prd"/>
    <property type="match status" value="1"/>
</dbReference>
<dbReference type="GO" id="GO:0006281">
    <property type="term" value="P:DNA repair"/>
    <property type="evidence" value="ECO:0007669"/>
    <property type="project" value="UniProtKB-KW"/>
</dbReference>
<feature type="domain" description="Helicase C-terminal" evidence="12">
    <location>
        <begin position="286"/>
        <end position="440"/>
    </location>
</feature>
<evidence type="ECO:0000256" key="8">
    <source>
        <dbReference type="ARBA" id="ARBA00023235"/>
    </source>
</evidence>
<dbReference type="PROSITE" id="PS51192">
    <property type="entry name" value="HELICASE_ATP_BIND_1"/>
    <property type="match status" value="1"/>
</dbReference>
<keyword evidence="4 13" id="KW-0347">Helicase</keyword>
<keyword evidence="3" id="KW-0378">Hydrolase</keyword>
<keyword evidence="8" id="KW-0413">Isomerase</keyword>
<dbReference type="STRING" id="32040.SAMN04489710_1221"/>
<keyword evidence="14" id="KW-1185">Reference proteome</keyword>
<keyword evidence="7" id="KW-0234">DNA repair</keyword>
<dbReference type="AlphaFoldDB" id="A0A1I1YZR1"/>
<evidence type="ECO:0000313" key="13">
    <source>
        <dbReference type="EMBL" id="SFE25045.1"/>
    </source>
</evidence>
<evidence type="ECO:0000256" key="9">
    <source>
        <dbReference type="ARBA" id="ARBA00093467"/>
    </source>
</evidence>
<dbReference type="GO" id="GO:0016887">
    <property type="term" value="F:ATP hydrolysis activity"/>
    <property type="evidence" value="ECO:0007669"/>
    <property type="project" value="TreeGrafter"/>
</dbReference>
<sequence>MPSPTPRAPRPRPLAEAWLATRGWRPFPFQREVWRALAQGRSGLLHATTGAGKTYAVWLGALQAFGILPRKSKQNPPDAADSIEEFAIKKVASRKPPPPEPITVLWLTPMRALAADTLKALRTPLDELAARQHPVLARWTSGARTGDTTSAERGAQSRRLPTVLVTTPESLSLLLARGDARELLSTVRLVVADEWHELLGNKRGVQVQLALARLAGWNPGLCVWGMSATLGNLPEARETLLAPLGDAAAAAGVQVQGQVDKRLVVDTLLPDHPERFSWAGHLGLRMLPAVVRELESTTTTLVFVNVRSQAELWYKAILDARPDWAGELAIHHGSLDRGVREWVEAGLKEGRLRAVVCTSSLDLGVDFLPVERVLQIGSAKGIARLLQRAGRSGHAPGRPSRITLVPTHSLELVEAAAARAAVQAGEVEMRASPRRPVDVLVQHLVTVALGGGFEPEALYAEVRRTVAYRDLPRAVWQWCLDFVHRGGPSLAIYPDYQRVAPDEHGIWRMPSAKLARRHRSNIGTIVSDASMAVQVLHGARLGTMEESFLSRLSPGDCFVFAGQVLEMVKIEDMTAYVRRAARGRPTVPRWAGSRMPLSTVLADFVVQQLAQAAEGRYGTPELRCVRPLLDVQQRWSALPTPDTLLAETLRTREGWHLFLYPFAGRHAHTGLASLFAWRAAQGEAGTFSIAVNDYGLELLSATERDWAALLPELLRTRATPAGAPEAGSIAAREALAIRNTANAARAEAEDAAGRGVDGGAEDVQEAGAHGAVEGGGGEASADAERHALLHEVLASLNATEMARRRFREIARVAGLIFQSHPGERRSARQLQASSQLFFEVFRKYDAGNMLLRQADEEVLSQELDVAQLLAALRRMQAQALVVKPLARPSPFAFPLMVERFREKLTNEDLADRIARMLAQLDTAADAGTAAPAAPPPQDVVPPDPPARPPRRRAAAKKGPGQDADQGTAAAPPPAETAMQQAAEAVRRTLDFSLTSTEEAGSGAPGARPGRRRERKPSRPLPRL</sequence>
<evidence type="ECO:0000256" key="7">
    <source>
        <dbReference type="ARBA" id="ARBA00023204"/>
    </source>
</evidence>
<dbReference type="InterPro" id="IPR017170">
    <property type="entry name" value="Lhr-like"/>
</dbReference>
<dbReference type="InterPro" id="IPR014001">
    <property type="entry name" value="Helicase_ATP-bd"/>
</dbReference>
<dbReference type="InterPro" id="IPR013701">
    <property type="entry name" value="Lhr-like_DEAD/DEAH_assoc"/>
</dbReference>
<feature type="compositionally biased region" description="Low complexity" evidence="10">
    <location>
        <begin position="997"/>
        <end position="1007"/>
    </location>
</feature>
<keyword evidence="5" id="KW-0067">ATP-binding</keyword>
<gene>
    <name evidence="13" type="ORF">SAMN04489710_1221</name>
</gene>
<dbReference type="EMBL" id="FOMQ01000022">
    <property type="protein sequence ID" value="SFE25045.1"/>
    <property type="molecule type" value="Genomic_DNA"/>
</dbReference>
<reference evidence="14" key="1">
    <citation type="submission" date="2016-10" db="EMBL/GenBank/DDBJ databases">
        <authorList>
            <person name="Varghese N."/>
            <person name="Submissions S."/>
        </authorList>
    </citation>
    <scope>NUCLEOTIDE SEQUENCE [LARGE SCALE GENOMIC DNA]</scope>
    <source>
        <strain evidence="14">DSM 7481</strain>
    </source>
</reference>
<keyword evidence="2" id="KW-0227">DNA damage</keyword>
<dbReference type="Gene3D" id="3.40.50.300">
    <property type="entry name" value="P-loop containing nucleotide triphosphate hydrolases"/>
    <property type="match status" value="2"/>
</dbReference>
<dbReference type="InterPro" id="IPR001650">
    <property type="entry name" value="Helicase_C-like"/>
</dbReference>
<evidence type="ECO:0000313" key="14">
    <source>
        <dbReference type="Proteomes" id="UP000199517"/>
    </source>
</evidence>
<name>A0A1I1YZR1_9BURK</name>
<dbReference type="InterPro" id="IPR026362">
    <property type="entry name" value="DEXH_lig_assoc"/>
</dbReference>
<evidence type="ECO:0000256" key="5">
    <source>
        <dbReference type="ARBA" id="ARBA00022840"/>
    </source>
</evidence>
<dbReference type="Pfam" id="PF08494">
    <property type="entry name" value="DEAD_assoc"/>
    <property type="match status" value="1"/>
</dbReference>
<evidence type="ECO:0000256" key="10">
    <source>
        <dbReference type="SAM" id="MobiDB-lite"/>
    </source>
</evidence>
<dbReference type="SMART" id="SM00490">
    <property type="entry name" value="HELICc"/>
    <property type="match status" value="1"/>
</dbReference>
<accession>A0A1I1YZR1</accession>
<dbReference type="SUPFAM" id="SSF52540">
    <property type="entry name" value="P-loop containing nucleoside triphosphate hydrolases"/>
    <property type="match status" value="1"/>
</dbReference>
<dbReference type="InterPro" id="IPR011545">
    <property type="entry name" value="DEAD/DEAH_box_helicase_dom"/>
</dbReference>
<feature type="domain" description="Helicase ATP-binding" evidence="11">
    <location>
        <begin position="34"/>
        <end position="248"/>
    </location>
</feature>
<dbReference type="GO" id="GO:0004386">
    <property type="term" value="F:helicase activity"/>
    <property type="evidence" value="ECO:0007669"/>
    <property type="project" value="UniProtKB-KW"/>
</dbReference>
<evidence type="ECO:0000256" key="1">
    <source>
        <dbReference type="ARBA" id="ARBA00022741"/>
    </source>
</evidence>
<evidence type="ECO:0000256" key="2">
    <source>
        <dbReference type="ARBA" id="ARBA00022763"/>
    </source>
</evidence>
<evidence type="ECO:0000256" key="6">
    <source>
        <dbReference type="ARBA" id="ARBA00023125"/>
    </source>
</evidence>
<dbReference type="CDD" id="cd18796">
    <property type="entry name" value="SF2_C_LHR"/>
    <property type="match status" value="1"/>
</dbReference>
<dbReference type="InterPro" id="IPR027417">
    <property type="entry name" value="P-loop_NTPase"/>
</dbReference>
<evidence type="ECO:0000259" key="11">
    <source>
        <dbReference type="PROSITE" id="PS51192"/>
    </source>
</evidence>
<protein>
    <submittedName>
        <fullName evidence="13">ATP-dependent helicase Lhr and Lhr-like helicase</fullName>
    </submittedName>
</protein>